<dbReference type="KEGG" id="dsa:Desal_2446"/>
<evidence type="ECO:0000256" key="1">
    <source>
        <dbReference type="ARBA" id="ARBA00023125"/>
    </source>
</evidence>
<dbReference type="Proteomes" id="UP000002601">
    <property type="component" value="Chromosome"/>
</dbReference>
<dbReference type="STRING" id="526222.Desal_2446"/>
<dbReference type="InterPro" id="IPR009057">
    <property type="entry name" value="Homeodomain-like_sf"/>
</dbReference>
<dbReference type="EMBL" id="CP001649">
    <property type="protein sequence ID" value="ACS80502.1"/>
    <property type="molecule type" value="Genomic_DNA"/>
</dbReference>
<proteinExistence type="predicted"/>
<protein>
    <submittedName>
        <fullName evidence="4">Transcriptional regulator, TetR family</fullName>
    </submittedName>
</protein>
<name>C6BXX2_MARSD</name>
<accession>C6BXX2</accession>
<dbReference type="Pfam" id="PF00440">
    <property type="entry name" value="TetR_N"/>
    <property type="match status" value="1"/>
</dbReference>
<dbReference type="eggNOG" id="COG1309">
    <property type="taxonomic scope" value="Bacteria"/>
</dbReference>
<dbReference type="AlphaFoldDB" id="C6BXX2"/>
<feature type="domain" description="HTH tetR-type" evidence="3">
    <location>
        <begin position="11"/>
        <end position="71"/>
    </location>
</feature>
<organism evidence="4 5">
    <name type="scientific">Maridesulfovibrio salexigens (strain ATCC 14822 / DSM 2638 / NCIMB 8403 / VKM B-1763)</name>
    <name type="common">Desulfovibrio salexigens</name>
    <dbReference type="NCBI Taxonomy" id="526222"/>
    <lineage>
        <taxon>Bacteria</taxon>
        <taxon>Pseudomonadati</taxon>
        <taxon>Thermodesulfobacteriota</taxon>
        <taxon>Desulfovibrionia</taxon>
        <taxon>Desulfovibrionales</taxon>
        <taxon>Desulfovibrionaceae</taxon>
        <taxon>Maridesulfovibrio</taxon>
    </lineage>
</organism>
<evidence type="ECO:0000259" key="3">
    <source>
        <dbReference type="PROSITE" id="PS50977"/>
    </source>
</evidence>
<dbReference type="HOGENOM" id="CLU_095332_1_0_7"/>
<keyword evidence="5" id="KW-1185">Reference proteome</keyword>
<feature type="DNA-binding region" description="H-T-H motif" evidence="2">
    <location>
        <begin position="34"/>
        <end position="53"/>
    </location>
</feature>
<evidence type="ECO:0000313" key="5">
    <source>
        <dbReference type="Proteomes" id="UP000002601"/>
    </source>
</evidence>
<dbReference type="InterPro" id="IPR001647">
    <property type="entry name" value="HTH_TetR"/>
</dbReference>
<evidence type="ECO:0000313" key="4">
    <source>
        <dbReference type="EMBL" id="ACS80502.1"/>
    </source>
</evidence>
<keyword evidence="1 2" id="KW-0238">DNA-binding</keyword>
<reference evidence="4 5" key="1">
    <citation type="submission" date="2009-06" db="EMBL/GenBank/DDBJ databases">
        <title>Complete sequence of Desulfovibrio salexigens DSM 2638.</title>
        <authorList>
            <consortium name="US DOE Joint Genome Institute"/>
            <person name="Lucas S."/>
            <person name="Copeland A."/>
            <person name="Lapidus A."/>
            <person name="Glavina del Rio T."/>
            <person name="Tice H."/>
            <person name="Bruce D."/>
            <person name="Goodwin L."/>
            <person name="Pitluck S."/>
            <person name="Munk A.C."/>
            <person name="Brettin T."/>
            <person name="Detter J.C."/>
            <person name="Han C."/>
            <person name="Tapia R."/>
            <person name="Larimer F."/>
            <person name="Land M."/>
            <person name="Hauser L."/>
            <person name="Kyrpides N."/>
            <person name="Anderson I."/>
            <person name="Wall J.D."/>
            <person name="Arkin A.P."/>
            <person name="Dehal P."/>
            <person name="Chivian D."/>
            <person name="Giles B."/>
            <person name="Hazen T.C."/>
        </authorList>
    </citation>
    <scope>NUCLEOTIDE SEQUENCE [LARGE SCALE GENOMIC DNA]</scope>
    <source>
        <strain evidence="5">ATCC 14822 / DSM 2638 / NCIMB 8403 / VKM B-1763</strain>
    </source>
</reference>
<sequence length="189" mass="21606">MTKKTEKNESRHCAADLLGAGLKLLETDSVQQLTIDALCRKLKVTKGSFYHHFKNRADFLERMLEHWVKGWTLASIEAADEGVDAVERFNLIVEKSHKLPSGTETSIRAWALHDPLAQKCIEQVDSMRIEYLRSIFEEVGGDHERAVLLSKISYSMFLGVRMMGDNISEDDHSRILKTMKQELYKIPAK</sequence>
<dbReference type="GO" id="GO:0003677">
    <property type="term" value="F:DNA binding"/>
    <property type="evidence" value="ECO:0007669"/>
    <property type="project" value="UniProtKB-UniRule"/>
</dbReference>
<evidence type="ECO:0000256" key="2">
    <source>
        <dbReference type="PROSITE-ProRule" id="PRU00335"/>
    </source>
</evidence>
<dbReference type="SUPFAM" id="SSF46689">
    <property type="entry name" value="Homeodomain-like"/>
    <property type="match status" value="1"/>
</dbReference>
<dbReference type="Gene3D" id="1.10.357.10">
    <property type="entry name" value="Tetracycline Repressor, domain 2"/>
    <property type="match status" value="1"/>
</dbReference>
<dbReference type="PROSITE" id="PS50977">
    <property type="entry name" value="HTH_TETR_2"/>
    <property type="match status" value="1"/>
</dbReference>
<gene>
    <name evidence="4" type="ordered locus">Desal_2446</name>
</gene>
<dbReference type="RefSeq" id="WP_015852318.1">
    <property type="nucleotide sequence ID" value="NC_012881.1"/>
</dbReference>